<dbReference type="GO" id="GO:0016151">
    <property type="term" value="F:nickel cation binding"/>
    <property type="evidence" value="ECO:0007669"/>
    <property type="project" value="InterPro"/>
</dbReference>
<keyword evidence="1" id="KW-0560">Oxidoreductase</keyword>
<dbReference type="Proteomes" id="UP000422569">
    <property type="component" value="Chromosome"/>
</dbReference>
<dbReference type="InterPro" id="IPR029014">
    <property type="entry name" value="NiFe-Hase_large"/>
</dbReference>
<gene>
    <name evidence="3" type="ORF">F7D14_01855</name>
</gene>
<evidence type="ECO:0000256" key="1">
    <source>
        <dbReference type="ARBA" id="ARBA00023002"/>
    </source>
</evidence>
<organism evidence="3 4">
    <name type="scientific">Methylocystis parvus</name>
    <dbReference type="NCBI Taxonomy" id="134"/>
    <lineage>
        <taxon>Bacteria</taxon>
        <taxon>Pseudomonadati</taxon>
        <taxon>Pseudomonadota</taxon>
        <taxon>Alphaproteobacteria</taxon>
        <taxon>Hyphomicrobiales</taxon>
        <taxon>Methylocystaceae</taxon>
        <taxon>Methylocystis</taxon>
    </lineage>
</organism>
<keyword evidence="2" id="KW-0460">Magnesium</keyword>
<evidence type="ECO:0000313" key="3">
    <source>
        <dbReference type="EMBL" id="QGM96353.1"/>
    </source>
</evidence>
<feature type="binding site" evidence="2">
    <location>
        <position position="418"/>
    </location>
    <ligand>
        <name>Fe cation</name>
        <dbReference type="ChEBI" id="CHEBI:24875"/>
    </ligand>
</feature>
<proteinExistence type="predicted"/>
<reference evidence="3 4" key="1">
    <citation type="submission" date="2019-09" db="EMBL/GenBank/DDBJ databases">
        <title>Isolation and complete genome sequencing of Methylocystis species.</title>
        <authorList>
            <person name="Rumah B.L."/>
            <person name="Stead C.E."/>
            <person name="Stevens B.C."/>
            <person name="Minton N.P."/>
            <person name="Grosse-Honebrink A."/>
            <person name="Zhang Y."/>
        </authorList>
    </citation>
    <scope>NUCLEOTIDE SEQUENCE [LARGE SCALE GENOMIC DNA]</scope>
    <source>
        <strain evidence="3 4">BRCS2</strain>
    </source>
</reference>
<dbReference type="PROSITE" id="PS00508">
    <property type="entry name" value="NI_HGENASE_L_2"/>
    <property type="match status" value="1"/>
</dbReference>
<dbReference type="RefSeq" id="WP_016920195.1">
    <property type="nucleotide sequence ID" value="NZ_CP044331.1"/>
</dbReference>
<feature type="binding site" evidence="2">
    <location>
        <position position="44"/>
    </location>
    <ligand>
        <name>Mg(2+)</name>
        <dbReference type="ChEBI" id="CHEBI:18420"/>
    </ligand>
</feature>
<dbReference type="Pfam" id="PF00374">
    <property type="entry name" value="NiFeSe_Hases"/>
    <property type="match status" value="2"/>
</dbReference>
<feature type="binding site" evidence="2">
    <location>
        <position position="421"/>
    </location>
    <ligand>
        <name>Mg(2+)</name>
        <dbReference type="ChEBI" id="CHEBI:18420"/>
    </ligand>
</feature>
<feature type="binding site" evidence="2">
    <location>
        <position position="66"/>
    </location>
    <ligand>
        <name>Ni(2+)</name>
        <dbReference type="ChEBI" id="CHEBI:49786"/>
    </ligand>
</feature>
<dbReference type="SUPFAM" id="SSF56762">
    <property type="entry name" value="HydB/Nqo4-like"/>
    <property type="match status" value="1"/>
</dbReference>
<dbReference type="AlphaFoldDB" id="A0A6B8M4T6"/>
<dbReference type="GO" id="GO:0008901">
    <property type="term" value="F:ferredoxin hydrogenase activity"/>
    <property type="evidence" value="ECO:0007669"/>
    <property type="project" value="InterPro"/>
</dbReference>
<protein>
    <submittedName>
        <fullName evidence="3">Ni/Fe hydrogenase subunit alpha</fullName>
    </submittedName>
</protein>
<feature type="binding site" evidence="2">
    <location>
        <position position="415"/>
    </location>
    <ligand>
        <name>Ni(2+)</name>
        <dbReference type="ChEBI" id="CHEBI:49786"/>
    </ligand>
</feature>
<accession>A0A6B8M4T6</accession>
<feature type="binding site" evidence="2">
    <location>
        <position position="63"/>
    </location>
    <ligand>
        <name>Ni(2+)</name>
        <dbReference type="ChEBI" id="CHEBI:49786"/>
    </ligand>
</feature>
<dbReference type="EMBL" id="CP044331">
    <property type="protein sequence ID" value="QGM96353.1"/>
    <property type="molecule type" value="Genomic_DNA"/>
</dbReference>
<evidence type="ECO:0000256" key="2">
    <source>
        <dbReference type="PIRSR" id="PIRSR601501-1"/>
    </source>
</evidence>
<dbReference type="InterPro" id="IPR018194">
    <property type="entry name" value="Ni-dep_hyd_lsu_Ni_BS"/>
</dbReference>
<keyword evidence="2" id="KW-0408">Iron</keyword>
<keyword evidence="2" id="KW-0479">Metal-binding</keyword>
<evidence type="ECO:0000313" key="4">
    <source>
        <dbReference type="Proteomes" id="UP000422569"/>
    </source>
</evidence>
<feature type="binding site" evidence="2">
    <location>
        <position position="371"/>
    </location>
    <ligand>
        <name>Mg(2+)</name>
        <dbReference type="ChEBI" id="CHEBI:18420"/>
    </ligand>
</feature>
<comment type="cofactor">
    <cofactor evidence="2">
        <name>Fe cation</name>
        <dbReference type="ChEBI" id="CHEBI:24875"/>
    </cofactor>
</comment>
<sequence>MPSKTIKVDLLARVEGEGALKLVIRDGKVRRAEFNIFEPPRFFEAFLRGRHFTETPDIVARICGICPVAYQMSAVHALENLVGVSVDGPLRELRRLLYCGEWIESHVLHIYMLHAPDFLGYDGGVQMARDHGDAVKRGLQLKKVGNEILQLLGGREIHPINVRVGGFHRTPRKRELAPLAEKLKWAREAALETARWVATFDFPERERDYAFVTLNHATEYPFNEGRIVSNRGLDIAAAEYDEHFEESHVAHSTALHSRLKDGGGAYLTGPLARFNMCFAQLSPLAQQTAREIGLGESCRNPYRSIMVRAVETVYACDEALRVIENYEEPDTPCVAVQPRSGVGYAATEAPRGMLYHRYQIGDDGLIQDAQIVPPTSQNQACLEEDLIDFIGGFLDLPDKDLQYRAEQTVRNYDPCISCATHFLTLDIDRA</sequence>
<dbReference type="PANTHER" id="PTHR43600:SF4">
    <property type="entry name" value="CYTOSOLIC NIFE-HYDROGENASE, ALPHA SUBUNIT"/>
    <property type="match status" value="1"/>
</dbReference>
<dbReference type="Gene3D" id="1.10.645.10">
    <property type="entry name" value="Cytochrome-c3 Hydrogenase, chain B"/>
    <property type="match status" value="1"/>
</dbReference>
<dbReference type="InterPro" id="IPR001501">
    <property type="entry name" value="Ni-dep_hyd_lsu"/>
</dbReference>
<keyword evidence="2" id="KW-0533">Nickel</keyword>
<feature type="binding site" evidence="2">
    <location>
        <position position="66"/>
    </location>
    <ligand>
        <name>Fe cation</name>
        <dbReference type="ChEBI" id="CHEBI:24875"/>
    </ligand>
</feature>
<keyword evidence="4" id="KW-1185">Reference proteome</keyword>
<name>A0A6B8M4T6_9HYPH</name>
<comment type="cofactor">
    <cofactor evidence="2">
        <name>Ni(2+)</name>
        <dbReference type="ChEBI" id="CHEBI:49786"/>
    </cofactor>
</comment>
<dbReference type="PANTHER" id="PTHR43600">
    <property type="entry name" value="COENZYME F420 HYDROGENASE, SUBUNIT ALPHA"/>
    <property type="match status" value="1"/>
</dbReference>
<dbReference type="KEGG" id="mpar:F7D14_01855"/>